<accession>A0AAV9XSL3</accession>
<protein>
    <recommendedName>
        <fullName evidence="4">Heterokaryon incompatibility domain-containing protein</fullName>
    </recommendedName>
</protein>
<evidence type="ECO:0000256" key="1">
    <source>
        <dbReference type="SAM" id="MobiDB-lite"/>
    </source>
</evidence>
<name>A0AAV9XSL3_9PEZI</name>
<feature type="region of interest" description="Disordered" evidence="1">
    <location>
        <begin position="1"/>
        <end position="22"/>
    </location>
</feature>
<organism evidence="2 3">
    <name type="scientific">Orbilia ellipsospora</name>
    <dbReference type="NCBI Taxonomy" id="2528407"/>
    <lineage>
        <taxon>Eukaryota</taxon>
        <taxon>Fungi</taxon>
        <taxon>Dikarya</taxon>
        <taxon>Ascomycota</taxon>
        <taxon>Pezizomycotina</taxon>
        <taxon>Orbiliomycetes</taxon>
        <taxon>Orbiliales</taxon>
        <taxon>Orbiliaceae</taxon>
        <taxon>Orbilia</taxon>
    </lineage>
</organism>
<keyword evidence="3" id="KW-1185">Reference proteome</keyword>
<comment type="caution">
    <text evidence="2">The sequence shown here is derived from an EMBL/GenBank/DDBJ whole genome shotgun (WGS) entry which is preliminary data.</text>
</comment>
<gene>
    <name evidence="2" type="ORF">TWF694_001141</name>
</gene>
<dbReference type="PANTHER" id="PTHR39596:SF2">
    <property type="entry name" value="HET DOMAIN PROTEIN (AFU_ORTHOLOGUE AFUA_1G17550)-RELATED"/>
    <property type="match status" value="1"/>
</dbReference>
<dbReference type="EMBL" id="JAVHJO010000001">
    <property type="protein sequence ID" value="KAK6544446.1"/>
    <property type="molecule type" value="Genomic_DNA"/>
</dbReference>
<proteinExistence type="predicted"/>
<feature type="region of interest" description="Disordered" evidence="1">
    <location>
        <begin position="825"/>
        <end position="876"/>
    </location>
</feature>
<dbReference type="Proteomes" id="UP001365542">
    <property type="component" value="Unassembled WGS sequence"/>
</dbReference>
<feature type="compositionally biased region" description="Basic and acidic residues" evidence="1">
    <location>
        <begin position="849"/>
        <end position="876"/>
    </location>
</feature>
<dbReference type="PANTHER" id="PTHR39596">
    <property type="match status" value="1"/>
</dbReference>
<reference evidence="2 3" key="1">
    <citation type="submission" date="2019-10" db="EMBL/GenBank/DDBJ databases">
        <authorList>
            <person name="Palmer J.M."/>
        </authorList>
    </citation>
    <scope>NUCLEOTIDE SEQUENCE [LARGE SCALE GENOMIC DNA]</scope>
    <source>
        <strain evidence="2 3">TWF694</strain>
    </source>
</reference>
<evidence type="ECO:0008006" key="4">
    <source>
        <dbReference type="Google" id="ProtNLM"/>
    </source>
</evidence>
<evidence type="ECO:0000313" key="3">
    <source>
        <dbReference type="Proteomes" id="UP001365542"/>
    </source>
</evidence>
<dbReference type="AlphaFoldDB" id="A0AAV9XSL3"/>
<evidence type="ECO:0000313" key="2">
    <source>
        <dbReference type="EMBL" id="KAK6544446.1"/>
    </source>
</evidence>
<sequence length="920" mass="104463">MEPIEDLPGSTPTGKPKDSYGSEILNAFQEHEQAAYLDSLEEALVRGSEEPPMPGLLPWDLNDSLLDEGQATEDCANFIKRENLRLSTSATSWYCNNLAPLPNRVAQLCYGAKIRACNNKNCLKARFNLDKTVPESQWTRFRDWAITLIACQSCSTHEQKLTKLHTHLVMAVFILHYLLISYREEGSESTRPAEDYLLGDNQEKQKVELFGVYEILYWMLSVQSHLGIPIFLDGKWSINFVPKIVVETATKVARERARYAGICQHRLTKLFDATERKEGDLPGFMLAVCKYPRLSHCKVAPGDPDFDPDLYHANCTPQICLPNKADTTRKAQLHKCCPSERASCENVQYRVDDLEESIKRKGVSAWSIYGRHLATVDDKFVAISHVWIDGTGIGNGPDPTNRKNMGLVNQCLDKFWRIIVERLGCTAFWWDTISLPTSPTVRRKEINEMHWKYSAATHIVVHDSYLLDFDWSDDGSPCIALVLSSWFTRGWTSLELHAAKSVKILYKGSDPMNPTIKDLDEDILAAGPTYATSAYWVASSIIRRLRRPVKTTSDMLSILVPRETCRREDRTTIAGLLAGLEPTDCPECLEISIPETRSKVMRHIDEHTSRRVLIKCRQLSRASLMHGKETMAKFGPWSWAPREIHDIPVDSERKDAALEGFTSGYMNDDLTVYEDGTIVGGMDCRPLKKEDAEWNIIPADLTNDVLTSKVRDALIDWETCVILREPLAGDRGALLATVVGYTKMRVESELNEVHVIECRYIGAIAMRKDKVHFDVDRDEYAYDGLAFRFGNDRGESGINAKQLIKNVKMLEGYFSFNLNGPGDREGGYKDEDDGVEANENSNFIDDNVGEERGKKGDMVEEIGKDEGADHDTDKDEVLLPSTEVDEYYDTEDEKEFWRVRTKRILRNAGRKRLVRREKNR</sequence>